<feature type="transmembrane region" description="Helical" evidence="1">
    <location>
        <begin position="971"/>
        <end position="998"/>
    </location>
</feature>
<feature type="transmembrane region" description="Helical" evidence="1">
    <location>
        <begin position="438"/>
        <end position="458"/>
    </location>
</feature>
<dbReference type="PRINTS" id="PR00702">
    <property type="entry name" value="ACRIFLAVINRP"/>
</dbReference>
<dbReference type="GO" id="GO:0042910">
    <property type="term" value="F:xenobiotic transmembrane transporter activity"/>
    <property type="evidence" value="ECO:0007669"/>
    <property type="project" value="TreeGrafter"/>
</dbReference>
<dbReference type="Gene3D" id="3.30.2090.10">
    <property type="entry name" value="Multidrug efflux transporter AcrB TolC docking domain, DN and DC subdomains"/>
    <property type="match status" value="2"/>
</dbReference>
<keyword evidence="1" id="KW-0812">Transmembrane</keyword>
<feature type="transmembrane region" description="Helical" evidence="1">
    <location>
        <begin position="1004"/>
        <end position="1026"/>
    </location>
</feature>
<dbReference type="Proteomes" id="UP000319619">
    <property type="component" value="Unassembled WGS sequence"/>
</dbReference>
<dbReference type="GO" id="GO:0005886">
    <property type="term" value="C:plasma membrane"/>
    <property type="evidence" value="ECO:0007669"/>
    <property type="project" value="TreeGrafter"/>
</dbReference>
<gene>
    <name evidence="2" type="ORF">CEE37_09075</name>
</gene>
<feature type="transmembrane region" description="Helical" evidence="1">
    <location>
        <begin position="393"/>
        <end position="418"/>
    </location>
</feature>
<dbReference type="Pfam" id="PF00873">
    <property type="entry name" value="ACR_tran"/>
    <property type="match status" value="1"/>
</dbReference>
<dbReference type="SUPFAM" id="SSF82714">
    <property type="entry name" value="Multidrug efflux transporter AcrB TolC docking domain, DN and DC subdomains"/>
    <property type="match status" value="2"/>
</dbReference>
<evidence type="ECO:0000256" key="1">
    <source>
        <dbReference type="SAM" id="Phobius"/>
    </source>
</evidence>
<accession>A0A532UZR7</accession>
<reference evidence="2 3" key="1">
    <citation type="submission" date="2017-06" db="EMBL/GenBank/DDBJ databases">
        <title>Novel microbial phyla capable of carbon fixation and sulfur reduction in deep-sea sediments.</title>
        <authorList>
            <person name="Huang J."/>
            <person name="Baker B."/>
            <person name="Wang Y."/>
        </authorList>
    </citation>
    <scope>NUCLEOTIDE SEQUENCE [LARGE SCALE GENOMIC DNA]</scope>
    <source>
        <strain evidence="2">B3_LCP</strain>
    </source>
</reference>
<protein>
    <recommendedName>
        <fullName evidence="4">Acriflavin resistance protein</fullName>
    </recommendedName>
</protein>
<keyword evidence="1" id="KW-0472">Membrane</keyword>
<keyword evidence="1" id="KW-1133">Transmembrane helix</keyword>
<dbReference type="InterPro" id="IPR001036">
    <property type="entry name" value="Acrflvin-R"/>
</dbReference>
<feature type="transmembrane region" description="Helical" evidence="1">
    <location>
        <begin position="344"/>
        <end position="360"/>
    </location>
</feature>
<evidence type="ECO:0000313" key="2">
    <source>
        <dbReference type="EMBL" id="TKJ40456.1"/>
    </source>
</evidence>
<dbReference type="Gene3D" id="1.20.1640.10">
    <property type="entry name" value="Multidrug efflux transporter AcrB transmembrane domain"/>
    <property type="match status" value="2"/>
</dbReference>
<feature type="transmembrane region" description="Helical" evidence="1">
    <location>
        <begin position="896"/>
        <end position="916"/>
    </location>
</feature>
<name>A0A532UZR7_UNCL8</name>
<feature type="transmembrane region" description="Helical" evidence="1">
    <location>
        <begin position="530"/>
        <end position="551"/>
    </location>
</feature>
<dbReference type="PANTHER" id="PTHR32063">
    <property type="match status" value="1"/>
</dbReference>
<dbReference type="AlphaFoldDB" id="A0A532UZR7"/>
<comment type="caution">
    <text evidence="2">The sequence shown here is derived from an EMBL/GenBank/DDBJ whole genome shotgun (WGS) entry which is preliminary data.</text>
</comment>
<sequence length="1048" mass="119058">MKEPSQNRESFLPRLSVRRPVSILMIFCAVLMVGAISYHKLPISLFPAGFDPPFLWVWVSYRTSNPSEVEEQITRPMEQQFRTVRHLEEIYSFSRSNGAGFWLEFEKNTDMDVAYNQIYDRLERARAEMPEDQRYYYINRFSDDDESVVYFAVNLKSSQDDVYYLMEECVQKPLERLEGIAKVEIWGAYQKVIQIELDAARAQAHDVNLYELVNNLQEDNFALSSGWVMDAGKKLYVRSIGRYKTIEEISKIPVKGSNILLGHVADVSYSVPERRWFRRLNREPAVSIGVFKESTANTVGICNEIVQTIDDKIKNDPRLKGAAFEILFNQGDHILEAVGNLRTAGLWGAFFAFWVLFFFLRHWRMTMIVILAIPLSLLGTIIFLYFYGWSLNLMTLMGLMICVGLVVDNAIVITESIFLARTKGELPDRAAIRGAGEVALAVTTATLTTVVVFLPLMFMNDDIGFTFYIQRIGMPVVVAILSSLVIALLIIPLATKVLIKSSHPMESSKLIEKLSIKYRRALQWVMNHKFDSALIGFLIFIFSQTIIAGMVPKTDMAEGNINDFRLRFDIPENYTLEKTEKIVRTAEELLFQKAKEYDLRAVDSHYSRTWASVHAYLNPSRDLIWWRVAAKSIGEILGIWPQGPMDRQAVIDEMKERMPKIPGVEMRTSWRRESSSESVVELTVYGDDTRTLIELAEGFKRHFKSLPNVTGVELETDDGSDEVQVTLNRELAQRYNLNPSYIAGTISYALRGYDLADFQAPDREIPMRTQLAKSDRETLEQLKNLPFYSQSGVPLPLASAADFKITKGLGEISRHNGQTNLEIKIFTSEDHLETLSERLDAIMANVQLPRGYSIEKGRRFQDMDESNQAQQFGIIMAIVFVFLLMGVLFESFVMPLSVIISIPFSFTGVYWILFLTGTPMDLMAGIGLIILIGIVVNNAIVLVDLINHLRKDGFSRIDAILEAGQRRFRPILMTALTTICGLLPMAMGNAALIGIPYAPLGRTIIGGLISATFMTLFMVPIAYAYFDELRVFSGDFLAKFFRKKEQRA</sequence>
<feature type="transmembrane region" description="Helical" evidence="1">
    <location>
        <begin position="21"/>
        <end position="38"/>
    </location>
</feature>
<dbReference type="Gene3D" id="3.30.70.1430">
    <property type="entry name" value="Multidrug efflux transporter AcrB pore domain"/>
    <property type="match status" value="2"/>
</dbReference>
<dbReference type="Gene3D" id="3.30.70.1320">
    <property type="entry name" value="Multidrug efflux transporter AcrB pore domain like"/>
    <property type="match status" value="1"/>
</dbReference>
<feature type="transmembrane region" description="Helical" evidence="1">
    <location>
        <begin position="478"/>
        <end position="499"/>
    </location>
</feature>
<organism evidence="2 3">
    <name type="scientific">candidate division LCP-89 bacterium B3_LCP</name>
    <dbReference type="NCBI Taxonomy" id="2012998"/>
    <lineage>
        <taxon>Bacteria</taxon>
        <taxon>Pseudomonadati</taxon>
        <taxon>Bacteria division LCP-89</taxon>
    </lineage>
</organism>
<dbReference type="EMBL" id="NJBN01000005">
    <property type="protein sequence ID" value="TKJ40456.1"/>
    <property type="molecule type" value="Genomic_DNA"/>
</dbReference>
<evidence type="ECO:0008006" key="4">
    <source>
        <dbReference type="Google" id="ProtNLM"/>
    </source>
</evidence>
<proteinExistence type="predicted"/>
<feature type="transmembrane region" description="Helical" evidence="1">
    <location>
        <begin position="922"/>
        <end position="946"/>
    </location>
</feature>
<dbReference type="SUPFAM" id="SSF82866">
    <property type="entry name" value="Multidrug efflux transporter AcrB transmembrane domain"/>
    <property type="match status" value="2"/>
</dbReference>
<feature type="transmembrane region" description="Helical" evidence="1">
    <location>
        <begin position="872"/>
        <end position="889"/>
    </location>
</feature>
<dbReference type="Gene3D" id="3.30.70.1440">
    <property type="entry name" value="Multidrug efflux transporter AcrB pore domain"/>
    <property type="match status" value="1"/>
</dbReference>
<dbReference type="PANTHER" id="PTHR32063:SF73">
    <property type="entry name" value="RND SUPERFAMILY EFFLUX PUMP PERMEASE COMPONENT 1"/>
    <property type="match status" value="1"/>
</dbReference>
<dbReference type="InterPro" id="IPR027463">
    <property type="entry name" value="AcrB_DN_DC_subdom"/>
</dbReference>
<evidence type="ECO:0000313" key="3">
    <source>
        <dbReference type="Proteomes" id="UP000319619"/>
    </source>
</evidence>
<dbReference type="SUPFAM" id="SSF82693">
    <property type="entry name" value="Multidrug efflux transporter AcrB pore domain, PN1, PN2, PC1 and PC2 subdomains"/>
    <property type="match status" value="2"/>
</dbReference>
<feature type="transmembrane region" description="Helical" evidence="1">
    <location>
        <begin position="367"/>
        <end position="387"/>
    </location>
</feature>